<keyword evidence="5 9" id="KW-0418">Kinase</keyword>
<keyword evidence="7" id="KW-1133">Transmembrane helix</keyword>
<dbReference type="InterPro" id="IPR003594">
    <property type="entry name" value="HATPase_dom"/>
</dbReference>
<evidence type="ECO:0000256" key="2">
    <source>
        <dbReference type="ARBA" id="ARBA00022475"/>
    </source>
</evidence>
<dbReference type="PANTHER" id="PTHR34220">
    <property type="entry name" value="SENSOR HISTIDINE KINASE YPDA"/>
    <property type="match status" value="1"/>
</dbReference>
<dbReference type="InterPro" id="IPR010559">
    <property type="entry name" value="Sig_transdc_His_kin_internal"/>
</dbReference>
<dbReference type="GO" id="GO:0000155">
    <property type="term" value="F:phosphorelay sensor kinase activity"/>
    <property type="evidence" value="ECO:0007669"/>
    <property type="project" value="InterPro"/>
</dbReference>
<dbReference type="Gene3D" id="6.10.340.10">
    <property type="match status" value="1"/>
</dbReference>
<name>A0A6C0NZT3_9BACL</name>
<reference evidence="9 10" key="1">
    <citation type="submission" date="2020-02" db="EMBL/GenBank/DDBJ databases">
        <title>Paenibacillus sp. nov., isolated from rhizosphere soil of tomato.</title>
        <authorList>
            <person name="Weon H.-Y."/>
            <person name="Lee S.A."/>
        </authorList>
    </citation>
    <scope>NUCLEOTIDE SEQUENCE [LARGE SCALE GENOMIC DNA]</scope>
    <source>
        <strain evidence="9 10">14171R-81</strain>
    </source>
</reference>
<dbReference type="SUPFAM" id="SSF158472">
    <property type="entry name" value="HAMP domain-like"/>
    <property type="match status" value="1"/>
</dbReference>
<sequence length="634" mass="72551">MLAFRTFSFYNPCTGKFTAHSLRLPEVNFRCKGAFLLRRSIKTRLIISFFLVMLPVVVFLIANTLYAKNVVRDKVSETYRSTLDMFGDKTDRTLNEISNYVNKMAVLDNDIGLLSSYPYGTDDYYLTKIRIQNKLQRDNVFYNPVNTLFVYNSQDLFFSTLGSYRNMNEMLHKQLPFIVTDNSVQSHVWKTWHDSSIDSGDFLIRIEEVPDSAIYVGAIVPVSELIGELSIQWKDGAIGQSAIFNTEGRQLDGNTENNWFPLAHQSALQSALKSDEPYRYVKDPQTKRRYLIMSRPSSQADFTTSILVPESYILQSLPFFQRATYFMTFGLVFIFALYLFFIRHTLFKPLQLLIGGMRKLTFGNLDVRLETNNTIEFVFMANTFNTMAEQIKELKIGMYEEQLRAQKFELKQLQAQINPHFYMNSLNIIYNYAALKDTDSVKKMSLHLADYFRFIMRVNRDLITLEEELKHIANYMDIQKFRFPNKLSCDIDIPPDLLSLALPALTVQPFVENAIIHGYANHRKPFSITIRGQRIHEGNTACLLLAIEDSGTGFPADILEHVNNSDASPSAEYSGGLGIMNVIQRLRLRYDGLANVRLYVAEGGGAGVRVILPITVEKDLIALAEKETVTTHAI</sequence>
<dbReference type="PROSITE" id="PS50885">
    <property type="entry name" value="HAMP"/>
    <property type="match status" value="1"/>
</dbReference>
<keyword evidence="2" id="KW-1003">Cell membrane</keyword>
<dbReference type="Gene3D" id="3.30.565.10">
    <property type="entry name" value="Histidine kinase-like ATPase, C-terminal domain"/>
    <property type="match status" value="1"/>
</dbReference>
<dbReference type="CDD" id="cd06225">
    <property type="entry name" value="HAMP"/>
    <property type="match status" value="1"/>
</dbReference>
<gene>
    <name evidence="9" type="ORF">GZH47_13240</name>
</gene>
<accession>A0A6C0NZT3</accession>
<dbReference type="SUPFAM" id="SSF55874">
    <property type="entry name" value="ATPase domain of HSP90 chaperone/DNA topoisomerase II/histidine kinase"/>
    <property type="match status" value="1"/>
</dbReference>
<dbReference type="PANTHER" id="PTHR34220:SF7">
    <property type="entry name" value="SENSOR HISTIDINE KINASE YPDA"/>
    <property type="match status" value="1"/>
</dbReference>
<organism evidence="9 10">
    <name type="scientific">Paenibacillus rhizovicinus</name>
    <dbReference type="NCBI Taxonomy" id="2704463"/>
    <lineage>
        <taxon>Bacteria</taxon>
        <taxon>Bacillati</taxon>
        <taxon>Bacillota</taxon>
        <taxon>Bacilli</taxon>
        <taxon>Bacillales</taxon>
        <taxon>Paenibacillaceae</taxon>
        <taxon>Paenibacillus</taxon>
    </lineage>
</organism>
<evidence type="ECO:0000256" key="7">
    <source>
        <dbReference type="SAM" id="Phobius"/>
    </source>
</evidence>
<dbReference type="AlphaFoldDB" id="A0A6C0NZT3"/>
<comment type="subcellular location">
    <subcellularLocation>
        <location evidence="1">Cell membrane</location>
        <topology evidence="1">Multi-pass membrane protein</topology>
    </subcellularLocation>
</comment>
<evidence type="ECO:0000256" key="5">
    <source>
        <dbReference type="ARBA" id="ARBA00022777"/>
    </source>
</evidence>
<keyword evidence="6 7" id="KW-0472">Membrane</keyword>
<feature type="transmembrane region" description="Helical" evidence="7">
    <location>
        <begin position="323"/>
        <end position="342"/>
    </location>
</feature>
<protein>
    <submittedName>
        <fullName evidence="9">Two-component sensor histidine kinase</fullName>
    </submittedName>
</protein>
<dbReference type="SMART" id="SM00304">
    <property type="entry name" value="HAMP"/>
    <property type="match status" value="1"/>
</dbReference>
<evidence type="ECO:0000259" key="8">
    <source>
        <dbReference type="PROSITE" id="PS50885"/>
    </source>
</evidence>
<proteinExistence type="predicted"/>
<dbReference type="Pfam" id="PF06580">
    <property type="entry name" value="His_kinase"/>
    <property type="match status" value="1"/>
</dbReference>
<keyword evidence="7" id="KW-0812">Transmembrane</keyword>
<dbReference type="InterPro" id="IPR036890">
    <property type="entry name" value="HATPase_C_sf"/>
</dbReference>
<dbReference type="InterPro" id="IPR050640">
    <property type="entry name" value="Bact_2-comp_sensor_kinase"/>
</dbReference>
<evidence type="ECO:0000256" key="6">
    <source>
        <dbReference type="ARBA" id="ARBA00023136"/>
    </source>
</evidence>
<dbReference type="Pfam" id="PF02518">
    <property type="entry name" value="HATPase_c"/>
    <property type="match status" value="1"/>
</dbReference>
<dbReference type="InterPro" id="IPR003660">
    <property type="entry name" value="HAMP_dom"/>
</dbReference>
<dbReference type="EMBL" id="CP048286">
    <property type="protein sequence ID" value="QHW31709.1"/>
    <property type="molecule type" value="Genomic_DNA"/>
</dbReference>
<evidence type="ECO:0000313" key="10">
    <source>
        <dbReference type="Proteomes" id="UP000479114"/>
    </source>
</evidence>
<feature type="domain" description="HAMP" evidence="8">
    <location>
        <begin position="344"/>
        <end position="396"/>
    </location>
</feature>
<keyword evidence="10" id="KW-1185">Reference proteome</keyword>
<evidence type="ECO:0000313" key="9">
    <source>
        <dbReference type="EMBL" id="QHW31709.1"/>
    </source>
</evidence>
<feature type="transmembrane region" description="Helical" evidence="7">
    <location>
        <begin position="45"/>
        <end position="66"/>
    </location>
</feature>
<dbReference type="GO" id="GO:0005886">
    <property type="term" value="C:plasma membrane"/>
    <property type="evidence" value="ECO:0007669"/>
    <property type="project" value="UniProtKB-SubCell"/>
</dbReference>
<evidence type="ECO:0000256" key="4">
    <source>
        <dbReference type="ARBA" id="ARBA00022679"/>
    </source>
</evidence>
<evidence type="ECO:0000256" key="1">
    <source>
        <dbReference type="ARBA" id="ARBA00004651"/>
    </source>
</evidence>
<dbReference type="Proteomes" id="UP000479114">
    <property type="component" value="Chromosome"/>
</dbReference>
<dbReference type="KEGG" id="prz:GZH47_13240"/>
<evidence type="ECO:0000256" key="3">
    <source>
        <dbReference type="ARBA" id="ARBA00022553"/>
    </source>
</evidence>
<keyword evidence="4" id="KW-0808">Transferase</keyword>
<dbReference type="Pfam" id="PF00672">
    <property type="entry name" value="HAMP"/>
    <property type="match status" value="1"/>
</dbReference>
<keyword evidence="3" id="KW-0597">Phosphoprotein</keyword>